<dbReference type="OrthoDB" id="5431013at2759"/>
<reference evidence="3" key="1">
    <citation type="journal article" date="2021" name="J Fungi (Basel)">
        <title>Virulence traits and population genomics of the black yeast Aureobasidium melanogenum.</title>
        <authorList>
            <person name="Cernosa A."/>
            <person name="Sun X."/>
            <person name="Gostincar C."/>
            <person name="Fang C."/>
            <person name="Gunde-Cimerman N."/>
            <person name="Song Z."/>
        </authorList>
    </citation>
    <scope>NUCLEOTIDE SEQUENCE</scope>
    <source>
        <strain evidence="3">EXF-8016</strain>
    </source>
</reference>
<evidence type="ECO:0000256" key="2">
    <source>
        <dbReference type="SAM" id="MobiDB-lite"/>
    </source>
</evidence>
<feature type="region of interest" description="Disordered" evidence="2">
    <location>
        <begin position="476"/>
        <end position="541"/>
    </location>
</feature>
<dbReference type="PANTHER" id="PTHR36167">
    <property type="entry name" value="C2H2 FINGER DOMAIN TRANSCRIPTION FACTOR (EUROFUNG)-RELATED"/>
    <property type="match status" value="1"/>
</dbReference>
<dbReference type="PANTHER" id="PTHR36167:SF4">
    <property type="entry name" value="FUNGAL N-TERMINAL DOMAIN-CONTAINING PROTEIN"/>
    <property type="match status" value="1"/>
</dbReference>
<feature type="region of interest" description="Disordered" evidence="2">
    <location>
        <begin position="602"/>
        <end position="621"/>
    </location>
</feature>
<evidence type="ECO:0000313" key="3">
    <source>
        <dbReference type="EMBL" id="KAH0225624.1"/>
    </source>
</evidence>
<feature type="coiled-coil region" evidence="1">
    <location>
        <begin position="148"/>
        <end position="189"/>
    </location>
</feature>
<comment type="caution">
    <text evidence="3">The sequence shown here is derived from an EMBL/GenBank/DDBJ whole genome shotgun (WGS) entry which is preliminary data.</text>
</comment>
<dbReference type="GO" id="GO:0006355">
    <property type="term" value="P:regulation of DNA-templated transcription"/>
    <property type="evidence" value="ECO:0007669"/>
    <property type="project" value="InterPro"/>
</dbReference>
<evidence type="ECO:0000256" key="1">
    <source>
        <dbReference type="SAM" id="Coils"/>
    </source>
</evidence>
<dbReference type="InterPro" id="IPR039327">
    <property type="entry name" value="CON7-like"/>
</dbReference>
<keyword evidence="1" id="KW-0175">Coiled coil</keyword>
<dbReference type="AlphaFoldDB" id="A0A9P8GKM5"/>
<evidence type="ECO:0000313" key="4">
    <source>
        <dbReference type="Proteomes" id="UP000767238"/>
    </source>
</evidence>
<dbReference type="EMBL" id="JAHFYH010000014">
    <property type="protein sequence ID" value="KAH0225624.1"/>
    <property type="molecule type" value="Genomic_DNA"/>
</dbReference>
<organism evidence="3 4">
    <name type="scientific">Aureobasidium melanogenum</name>
    <name type="common">Aureobasidium pullulans var. melanogenum</name>
    <dbReference type="NCBI Taxonomy" id="46634"/>
    <lineage>
        <taxon>Eukaryota</taxon>
        <taxon>Fungi</taxon>
        <taxon>Dikarya</taxon>
        <taxon>Ascomycota</taxon>
        <taxon>Pezizomycotina</taxon>
        <taxon>Dothideomycetes</taxon>
        <taxon>Dothideomycetidae</taxon>
        <taxon>Dothideales</taxon>
        <taxon>Saccotheciaceae</taxon>
        <taxon>Aureobasidium</taxon>
    </lineage>
</organism>
<evidence type="ECO:0008006" key="5">
    <source>
        <dbReference type="Google" id="ProtNLM"/>
    </source>
</evidence>
<name>A0A9P8GKM5_AURME</name>
<gene>
    <name evidence="3" type="ORF">KCV03_g2887</name>
</gene>
<accession>A0A9P8GKM5</accession>
<proteinExistence type="predicted"/>
<protein>
    <recommendedName>
        <fullName evidence="5">Fungal N-terminal domain-containing protein</fullName>
    </recommendedName>
</protein>
<reference evidence="3" key="2">
    <citation type="submission" date="2021-08" db="EMBL/GenBank/DDBJ databases">
        <authorList>
            <person name="Gostincar C."/>
            <person name="Sun X."/>
            <person name="Song Z."/>
            <person name="Gunde-Cimerman N."/>
        </authorList>
    </citation>
    <scope>NUCLEOTIDE SEQUENCE</scope>
    <source>
        <strain evidence="3">EXF-8016</strain>
    </source>
</reference>
<sequence length="621" mass="68970">MGDPFTLVVSAAGLASFGIQLLQGLNKYAGSALDSRDRIRAISTDIELAVQVVQALDATIKDDANRALVNDDAERLAQEAQNQCWEIFTKIKDKLPKNSVYTGSRKRDIFTWPFKEPNLELLRGNLEKVKTTLQLLMNVIILAAMTKKQAEQALLDQQRQQIEQLHKQKAAAEARLEVLERNHAQALAAGSWAPTSLGHAVEHSPAIDLAMVEQRPGSETYRDLAATMQEDSYHVPTSNDTLFSGCSFMSIDRSSERFHTSSESNPPEHSQGWVESTSLLDNEEELSRGDLELESLMAELYNDYTCCLEQMKLLQEKLETALGGMFVPGISAPAVNFKLAADDRRNIARTVDMSVWETYECLDKRILKAAAHTKIIEQSSSSDKASLFHVVTGGRPHHESPKEAMELEMVSRAEYNPPQTLEPSPSTGMWLPRIDPLLWPNMRKDGGINGGRMKLNSVLNTDKVPQDTADRVMPCNVPQYTPPAHHDMSSSASPPQHTQNLYVPASRIKSENGSERGLSPHCLSPVDPDMSPSASTKRYSQKRELAHAASGQSRKAAENSNVYPQANLFADEIITRPSPPIDLVEDLLNKWTHLNSENGSAKRRFTGQEDDGRAARRIRIN</sequence>
<feature type="non-terminal residue" evidence="3">
    <location>
        <position position="621"/>
    </location>
</feature>
<feature type="compositionally biased region" description="Polar residues" evidence="2">
    <location>
        <begin position="489"/>
        <end position="501"/>
    </location>
</feature>
<dbReference type="Proteomes" id="UP000767238">
    <property type="component" value="Unassembled WGS sequence"/>
</dbReference>